<protein>
    <recommendedName>
        <fullName evidence="7">Lipoprotein</fullName>
    </recommendedName>
</protein>
<dbReference type="RefSeq" id="WP_048838894.1">
    <property type="nucleotide sequence ID" value="NZ_BAMV01000017.1"/>
</dbReference>
<organism evidence="3 5">
    <name type="scientific">Acetobacter cibinongensis</name>
    <dbReference type="NCBI Taxonomy" id="146475"/>
    <lineage>
        <taxon>Bacteria</taxon>
        <taxon>Pseudomonadati</taxon>
        <taxon>Pseudomonadota</taxon>
        <taxon>Alphaproteobacteria</taxon>
        <taxon>Acetobacterales</taxon>
        <taxon>Acetobacteraceae</taxon>
        <taxon>Acetobacter</taxon>
    </lineage>
</organism>
<sequence>MKRIPLLLCLAMVGSLSACAGPVGGYTSYQYSGYGPRYDDYYGYGPGSRWGYADRRVRPQFTRQMPPGRPPGNGPRDNRGPGRPSDHNGFRHNGGGPDRGRQNGPGGPGGPR</sequence>
<keyword evidence="2" id="KW-0732">Signal</keyword>
<name>A0A0D6N4G1_9PROT</name>
<evidence type="ECO:0000313" key="6">
    <source>
        <dbReference type="Proteomes" id="UP000321891"/>
    </source>
</evidence>
<accession>A0A6N3SQG6</accession>
<evidence type="ECO:0008006" key="7">
    <source>
        <dbReference type="Google" id="ProtNLM"/>
    </source>
</evidence>
<dbReference type="Proteomes" id="UP000032671">
    <property type="component" value="Unassembled WGS sequence"/>
</dbReference>
<evidence type="ECO:0000313" key="5">
    <source>
        <dbReference type="Proteomes" id="UP000032671"/>
    </source>
</evidence>
<evidence type="ECO:0000313" key="4">
    <source>
        <dbReference type="EMBL" id="GEL58668.1"/>
    </source>
</evidence>
<feature type="compositionally biased region" description="Basic and acidic residues" evidence="1">
    <location>
        <begin position="76"/>
        <end position="89"/>
    </location>
</feature>
<evidence type="ECO:0000256" key="1">
    <source>
        <dbReference type="SAM" id="MobiDB-lite"/>
    </source>
</evidence>
<gene>
    <name evidence="3" type="ORF">Abci_017_018</name>
    <name evidence="4" type="ORF">ACI01nite_12700</name>
</gene>
<keyword evidence="6" id="KW-1185">Reference proteome</keyword>
<feature type="compositionally biased region" description="Gly residues" evidence="1">
    <location>
        <begin position="92"/>
        <end position="112"/>
    </location>
</feature>
<feature type="chain" id="PRO_5030005767" description="Lipoprotein" evidence="2">
    <location>
        <begin position="21"/>
        <end position="112"/>
    </location>
</feature>
<dbReference type="STRING" id="1231339.Abci_017_018"/>
<feature type="region of interest" description="Disordered" evidence="1">
    <location>
        <begin position="55"/>
        <end position="112"/>
    </location>
</feature>
<dbReference type="AlphaFoldDB" id="A0A0D6N4G1"/>
<dbReference type="EMBL" id="BJVU01000003">
    <property type="protein sequence ID" value="GEL58668.1"/>
    <property type="molecule type" value="Genomic_DNA"/>
</dbReference>
<dbReference type="PROSITE" id="PS51257">
    <property type="entry name" value="PROKAR_LIPOPROTEIN"/>
    <property type="match status" value="1"/>
</dbReference>
<comment type="caution">
    <text evidence="3">The sequence shown here is derived from an EMBL/GenBank/DDBJ whole genome shotgun (WGS) entry which is preliminary data.</text>
</comment>
<evidence type="ECO:0000313" key="3">
    <source>
        <dbReference type="EMBL" id="GAN60834.1"/>
    </source>
</evidence>
<dbReference type="Proteomes" id="UP000321891">
    <property type="component" value="Unassembled WGS sequence"/>
</dbReference>
<reference evidence="4 6" key="2">
    <citation type="submission" date="2019-07" db="EMBL/GenBank/DDBJ databases">
        <title>Whole genome shotgun sequence of Acetobacter cibinongensis NBRC 16605.</title>
        <authorList>
            <person name="Hosoyama A."/>
            <person name="Uohara A."/>
            <person name="Ohji S."/>
            <person name="Ichikawa N."/>
        </authorList>
    </citation>
    <scope>NUCLEOTIDE SEQUENCE [LARGE SCALE GENOMIC DNA]</scope>
    <source>
        <strain evidence="4 6">NBRC 16605</strain>
    </source>
</reference>
<dbReference type="EMBL" id="BAMV01000017">
    <property type="protein sequence ID" value="GAN60834.1"/>
    <property type="molecule type" value="Genomic_DNA"/>
</dbReference>
<feature type="signal peptide" evidence="2">
    <location>
        <begin position="1"/>
        <end position="20"/>
    </location>
</feature>
<reference evidence="3 5" key="1">
    <citation type="submission" date="2012-11" db="EMBL/GenBank/DDBJ databases">
        <title>Whole genome sequence of Acetobacter cibinongensis 4H-1.</title>
        <authorList>
            <person name="Azuma Y."/>
            <person name="Higashiura N."/>
            <person name="Hirakawa H."/>
            <person name="Matsushita K."/>
        </authorList>
    </citation>
    <scope>NUCLEOTIDE SEQUENCE [LARGE SCALE GENOMIC DNA]</scope>
    <source>
        <strain evidence="3 5">4H-1</strain>
    </source>
</reference>
<accession>A0A0D6N4G1</accession>
<proteinExistence type="predicted"/>
<evidence type="ECO:0000256" key="2">
    <source>
        <dbReference type="SAM" id="SignalP"/>
    </source>
</evidence>